<dbReference type="EMBL" id="SWLG01000005">
    <property type="protein sequence ID" value="TLS37655.1"/>
    <property type="molecule type" value="Genomic_DNA"/>
</dbReference>
<accession>A0A5R9FDC8</accession>
<reference evidence="1 2" key="1">
    <citation type="submission" date="2019-04" db="EMBL/GenBank/DDBJ databases">
        <title>Bacillus caeni sp. nov., a bacterium isolated from mangrove sediment.</title>
        <authorList>
            <person name="Huang H."/>
            <person name="Mo K."/>
            <person name="Hu Y."/>
        </authorList>
    </citation>
    <scope>NUCLEOTIDE SEQUENCE [LARGE SCALE GENOMIC DNA]</scope>
    <source>
        <strain evidence="1 2">HB172195</strain>
    </source>
</reference>
<sequence length="77" mass="9471">MRAELQQYLQFRRDLVLFLRNNPIWYRKLSRNPYLLSELEQESRVYYGQTFPQKIDKINNQMNMVNMLLQMLTAVKE</sequence>
<dbReference type="RefSeq" id="WP_138124950.1">
    <property type="nucleotide sequence ID" value="NZ_SWLG01000005.1"/>
</dbReference>
<proteinExistence type="predicted"/>
<protein>
    <recommendedName>
        <fullName evidence="3">YlbE-like protein</fullName>
    </recommendedName>
</protein>
<keyword evidence="2" id="KW-1185">Reference proteome</keyword>
<organism evidence="1 2">
    <name type="scientific">Exobacillus caeni</name>
    <dbReference type="NCBI Taxonomy" id="2574798"/>
    <lineage>
        <taxon>Bacteria</taxon>
        <taxon>Bacillati</taxon>
        <taxon>Bacillota</taxon>
        <taxon>Bacilli</taxon>
        <taxon>Bacillales</taxon>
        <taxon>Guptibacillaceae</taxon>
        <taxon>Exobacillus</taxon>
    </lineage>
</organism>
<dbReference type="Proteomes" id="UP000308230">
    <property type="component" value="Unassembled WGS sequence"/>
</dbReference>
<evidence type="ECO:0008006" key="3">
    <source>
        <dbReference type="Google" id="ProtNLM"/>
    </source>
</evidence>
<evidence type="ECO:0000313" key="1">
    <source>
        <dbReference type="EMBL" id="TLS37655.1"/>
    </source>
</evidence>
<name>A0A5R9FDC8_9BACL</name>
<dbReference type="AlphaFoldDB" id="A0A5R9FDC8"/>
<gene>
    <name evidence="1" type="ORF">FCL54_07455</name>
</gene>
<dbReference type="OrthoDB" id="1646085at2"/>
<comment type="caution">
    <text evidence="1">The sequence shown here is derived from an EMBL/GenBank/DDBJ whole genome shotgun (WGS) entry which is preliminary data.</text>
</comment>
<evidence type="ECO:0000313" key="2">
    <source>
        <dbReference type="Proteomes" id="UP000308230"/>
    </source>
</evidence>
<dbReference type="Pfam" id="PF14003">
    <property type="entry name" value="YlbE"/>
    <property type="match status" value="1"/>
</dbReference>
<dbReference type="InterPro" id="IPR025613">
    <property type="entry name" value="YlbE"/>
</dbReference>